<dbReference type="Proteomes" id="UP000033874">
    <property type="component" value="Unassembled WGS sequence"/>
</dbReference>
<protein>
    <submittedName>
        <fullName evidence="7">Uncharacterized protein</fullName>
    </submittedName>
</protein>
<feature type="domain" description="Response regulatory" evidence="6">
    <location>
        <begin position="6"/>
        <end position="120"/>
    </location>
</feature>
<dbReference type="GO" id="GO:0000160">
    <property type="term" value="P:phosphorelay signal transduction system"/>
    <property type="evidence" value="ECO:0007669"/>
    <property type="project" value="InterPro"/>
</dbReference>
<keyword evidence="2" id="KW-0238">DNA-binding</keyword>
<dbReference type="AlphaFoldDB" id="A0A0M3ATX7"/>
<dbReference type="PANTHER" id="PTHR44688:SF16">
    <property type="entry name" value="DNA-BINDING TRANSCRIPTIONAL ACTIVATOR DEVR_DOSR"/>
    <property type="match status" value="1"/>
</dbReference>
<dbReference type="PATRIC" id="fig|56193.3.peg.2709"/>
<dbReference type="PANTHER" id="PTHR44688">
    <property type="entry name" value="DNA-BINDING TRANSCRIPTIONAL ACTIVATOR DEVR_DOSR"/>
    <property type="match status" value="1"/>
</dbReference>
<accession>A0A0M3ATX7</accession>
<evidence type="ECO:0000256" key="1">
    <source>
        <dbReference type="ARBA" id="ARBA00023015"/>
    </source>
</evidence>
<dbReference type="InterPro" id="IPR011006">
    <property type="entry name" value="CheY-like_superfamily"/>
</dbReference>
<dbReference type="SUPFAM" id="SSF52172">
    <property type="entry name" value="CheY-like"/>
    <property type="match status" value="1"/>
</dbReference>
<feature type="domain" description="HTH luxR-type" evidence="5">
    <location>
        <begin position="136"/>
        <end position="201"/>
    </location>
</feature>
<dbReference type="Pfam" id="PF00072">
    <property type="entry name" value="Response_reg"/>
    <property type="match status" value="1"/>
</dbReference>
<evidence type="ECO:0000259" key="6">
    <source>
        <dbReference type="PROSITE" id="PS50110"/>
    </source>
</evidence>
<dbReference type="Gene3D" id="3.40.50.2300">
    <property type="match status" value="1"/>
</dbReference>
<dbReference type="RefSeq" id="WP_046764000.1">
    <property type="nucleotide sequence ID" value="NZ_LBIC01000005.1"/>
</dbReference>
<dbReference type="InterPro" id="IPR036388">
    <property type="entry name" value="WH-like_DNA-bd_sf"/>
</dbReference>
<proteinExistence type="predicted"/>
<evidence type="ECO:0000256" key="4">
    <source>
        <dbReference type="PROSITE-ProRule" id="PRU00169"/>
    </source>
</evidence>
<dbReference type="InterPro" id="IPR000792">
    <property type="entry name" value="Tscrpt_reg_LuxR_C"/>
</dbReference>
<evidence type="ECO:0000259" key="5">
    <source>
        <dbReference type="PROSITE" id="PS50043"/>
    </source>
</evidence>
<evidence type="ECO:0000256" key="2">
    <source>
        <dbReference type="ARBA" id="ARBA00023125"/>
    </source>
</evidence>
<name>A0A0M3ATX7_9SPHN</name>
<dbReference type="GO" id="GO:0006355">
    <property type="term" value="P:regulation of DNA-templated transcription"/>
    <property type="evidence" value="ECO:0007669"/>
    <property type="project" value="InterPro"/>
</dbReference>
<reference evidence="7 8" key="1">
    <citation type="submission" date="2015-04" db="EMBL/GenBank/DDBJ databases">
        <title>Genome sequence of aromatic hydrocarbons-degrading Sphingobium chungbukense DJ77.</title>
        <authorList>
            <person name="Kim Y.-C."/>
            <person name="Chae J.-C."/>
        </authorList>
    </citation>
    <scope>NUCLEOTIDE SEQUENCE [LARGE SCALE GENOMIC DNA]</scope>
    <source>
        <strain evidence="7 8">DJ77</strain>
    </source>
</reference>
<dbReference type="PROSITE" id="PS50043">
    <property type="entry name" value="HTH_LUXR_2"/>
    <property type="match status" value="1"/>
</dbReference>
<dbReference type="SMART" id="SM00448">
    <property type="entry name" value="REC"/>
    <property type="match status" value="1"/>
</dbReference>
<dbReference type="Pfam" id="PF00196">
    <property type="entry name" value="GerE"/>
    <property type="match status" value="1"/>
</dbReference>
<dbReference type="SUPFAM" id="SSF46894">
    <property type="entry name" value="C-terminal effector domain of the bipartite response regulators"/>
    <property type="match status" value="1"/>
</dbReference>
<organism evidence="7 8">
    <name type="scientific">Sphingobium chungbukense</name>
    <dbReference type="NCBI Taxonomy" id="56193"/>
    <lineage>
        <taxon>Bacteria</taxon>
        <taxon>Pseudomonadati</taxon>
        <taxon>Pseudomonadota</taxon>
        <taxon>Alphaproteobacteria</taxon>
        <taxon>Sphingomonadales</taxon>
        <taxon>Sphingomonadaceae</taxon>
        <taxon>Sphingobium</taxon>
    </lineage>
</organism>
<dbReference type="EMBL" id="LBIC01000005">
    <property type="protein sequence ID" value="KKW91994.1"/>
    <property type="molecule type" value="Genomic_DNA"/>
</dbReference>
<sequence>MRTKCPVYIVIGEAPLRRHLVSMLRSHGHVPTPFSTGTDFLEASHFLHPGIAVLDVHLPDMPGLLTLQELLSRRRDIPIIMTSTGADIRVAVQTIKKGADDFVEQPVDDQILLETIDNTALLLEERIDLQKEKIRVEIFLDRLSKREFDVLKELANHDDNYSVAKKLNLTVRSIETYRSRIMRKCGTSKFADAVSMCRGYIS</sequence>
<gene>
    <name evidence="7" type="ORF">YP76_13015</name>
</gene>
<evidence type="ECO:0000313" key="8">
    <source>
        <dbReference type="Proteomes" id="UP000033874"/>
    </source>
</evidence>
<dbReference type="GO" id="GO:0003677">
    <property type="term" value="F:DNA binding"/>
    <property type="evidence" value="ECO:0007669"/>
    <property type="project" value="UniProtKB-KW"/>
</dbReference>
<feature type="modified residue" description="4-aspartylphosphate" evidence="4">
    <location>
        <position position="55"/>
    </location>
</feature>
<dbReference type="SMART" id="SM00421">
    <property type="entry name" value="HTH_LUXR"/>
    <property type="match status" value="1"/>
</dbReference>
<dbReference type="PROSITE" id="PS50110">
    <property type="entry name" value="RESPONSE_REGULATORY"/>
    <property type="match status" value="1"/>
</dbReference>
<evidence type="ECO:0000256" key="3">
    <source>
        <dbReference type="ARBA" id="ARBA00023163"/>
    </source>
</evidence>
<dbReference type="STRING" id="56193.YP76_13015"/>
<keyword evidence="1" id="KW-0805">Transcription regulation</keyword>
<keyword evidence="8" id="KW-1185">Reference proteome</keyword>
<comment type="caution">
    <text evidence="7">The sequence shown here is derived from an EMBL/GenBank/DDBJ whole genome shotgun (WGS) entry which is preliminary data.</text>
</comment>
<dbReference type="InterPro" id="IPR016032">
    <property type="entry name" value="Sig_transdc_resp-reg_C-effctor"/>
</dbReference>
<dbReference type="Gene3D" id="1.10.10.10">
    <property type="entry name" value="Winged helix-like DNA-binding domain superfamily/Winged helix DNA-binding domain"/>
    <property type="match status" value="1"/>
</dbReference>
<evidence type="ECO:0000313" key="7">
    <source>
        <dbReference type="EMBL" id="KKW91994.1"/>
    </source>
</evidence>
<keyword evidence="4" id="KW-0597">Phosphoprotein</keyword>
<dbReference type="InterPro" id="IPR001789">
    <property type="entry name" value="Sig_transdc_resp-reg_receiver"/>
</dbReference>
<keyword evidence="3" id="KW-0804">Transcription</keyword>